<evidence type="ECO:0000256" key="4">
    <source>
        <dbReference type="ARBA" id="ARBA00022692"/>
    </source>
</evidence>
<evidence type="ECO:0000256" key="7">
    <source>
        <dbReference type="SAM" id="MobiDB-lite"/>
    </source>
</evidence>
<dbReference type="OrthoDB" id="5494559at2"/>
<keyword evidence="6 8" id="KW-0472">Membrane</keyword>
<dbReference type="AlphaFoldDB" id="A0A0A0K0G9"/>
<dbReference type="Gene3D" id="1.20.1250.20">
    <property type="entry name" value="MFS general substrate transporter like domains"/>
    <property type="match status" value="1"/>
</dbReference>
<dbReference type="PANTHER" id="PTHR23513">
    <property type="entry name" value="INTEGRAL MEMBRANE EFFLUX PROTEIN-RELATED"/>
    <property type="match status" value="1"/>
</dbReference>
<evidence type="ECO:0000313" key="10">
    <source>
        <dbReference type="EMBL" id="KGN42928.1"/>
    </source>
</evidence>
<dbReference type="Pfam" id="PF05977">
    <property type="entry name" value="MFS_3"/>
    <property type="match status" value="1"/>
</dbReference>
<accession>A0A0A0K0G9</accession>
<feature type="transmembrane region" description="Helical" evidence="8">
    <location>
        <begin position="379"/>
        <end position="399"/>
    </location>
</feature>
<dbReference type="EMBL" id="AVPL01000001">
    <property type="protein sequence ID" value="KGN42928.1"/>
    <property type="molecule type" value="Genomic_DNA"/>
</dbReference>
<dbReference type="GO" id="GO:0005886">
    <property type="term" value="C:plasma membrane"/>
    <property type="evidence" value="ECO:0007669"/>
    <property type="project" value="UniProtKB-SubCell"/>
</dbReference>
<dbReference type="PANTHER" id="PTHR23513:SF9">
    <property type="entry name" value="ENTEROBACTIN EXPORTER ENTS"/>
    <property type="match status" value="1"/>
</dbReference>
<protein>
    <submittedName>
        <fullName evidence="10">MFS transporter</fullName>
    </submittedName>
</protein>
<feature type="region of interest" description="Disordered" evidence="7">
    <location>
        <begin position="199"/>
        <end position="219"/>
    </location>
</feature>
<proteinExistence type="predicted"/>
<name>A0A0A0K0G9_9MICO</name>
<comment type="subcellular location">
    <subcellularLocation>
        <location evidence="1">Cell inner membrane</location>
        <topology evidence="1">Multi-pass membrane protein</topology>
    </subcellularLocation>
</comment>
<keyword evidence="11" id="KW-1185">Reference proteome</keyword>
<feature type="transmembrane region" description="Helical" evidence="8">
    <location>
        <begin position="306"/>
        <end position="327"/>
    </location>
</feature>
<comment type="caution">
    <text evidence="10">The sequence shown here is derived from an EMBL/GenBank/DDBJ whole genome shotgun (WGS) entry which is preliminary data.</text>
</comment>
<evidence type="ECO:0000256" key="3">
    <source>
        <dbReference type="ARBA" id="ARBA00022475"/>
    </source>
</evidence>
<dbReference type="PROSITE" id="PS50850">
    <property type="entry name" value="MFS"/>
    <property type="match status" value="1"/>
</dbReference>
<dbReference type="CDD" id="cd06173">
    <property type="entry name" value="MFS_MefA_like"/>
    <property type="match status" value="1"/>
</dbReference>
<dbReference type="InterPro" id="IPR020846">
    <property type="entry name" value="MFS_dom"/>
</dbReference>
<dbReference type="Proteomes" id="UP000030013">
    <property type="component" value="Unassembled WGS sequence"/>
</dbReference>
<feature type="compositionally biased region" description="Low complexity" evidence="7">
    <location>
        <begin position="204"/>
        <end position="219"/>
    </location>
</feature>
<feature type="transmembrane region" description="Helical" evidence="8">
    <location>
        <begin position="339"/>
        <end position="359"/>
    </location>
</feature>
<reference evidence="10 11" key="1">
    <citation type="submission" date="2013-08" db="EMBL/GenBank/DDBJ databases">
        <title>The genome sequence of Knoellia aerolata.</title>
        <authorList>
            <person name="Zhu W."/>
            <person name="Wang G."/>
        </authorList>
    </citation>
    <scope>NUCLEOTIDE SEQUENCE [LARGE SCALE GENOMIC DNA]</scope>
    <source>
        <strain evidence="10 11">DSM 18566</strain>
    </source>
</reference>
<feature type="transmembrane region" description="Helical" evidence="8">
    <location>
        <begin position="20"/>
        <end position="42"/>
    </location>
</feature>
<keyword evidence="5 8" id="KW-1133">Transmembrane helix</keyword>
<feature type="transmembrane region" description="Helical" evidence="8">
    <location>
        <begin position="405"/>
        <end position="425"/>
    </location>
</feature>
<evidence type="ECO:0000256" key="6">
    <source>
        <dbReference type="ARBA" id="ARBA00023136"/>
    </source>
</evidence>
<dbReference type="InterPro" id="IPR010290">
    <property type="entry name" value="TM_effector"/>
</dbReference>
<evidence type="ECO:0000256" key="8">
    <source>
        <dbReference type="SAM" id="Phobius"/>
    </source>
</evidence>
<evidence type="ECO:0000256" key="2">
    <source>
        <dbReference type="ARBA" id="ARBA00022448"/>
    </source>
</evidence>
<feature type="transmembrane region" description="Helical" evidence="8">
    <location>
        <begin position="48"/>
        <end position="68"/>
    </location>
</feature>
<feature type="transmembrane region" description="Helical" evidence="8">
    <location>
        <begin position="108"/>
        <end position="125"/>
    </location>
</feature>
<feature type="transmembrane region" description="Helical" evidence="8">
    <location>
        <begin position="146"/>
        <end position="167"/>
    </location>
</feature>
<feature type="transmembrane region" description="Helical" evidence="8">
    <location>
        <begin position="80"/>
        <end position="102"/>
    </location>
</feature>
<evidence type="ECO:0000313" key="11">
    <source>
        <dbReference type="Proteomes" id="UP000030013"/>
    </source>
</evidence>
<evidence type="ECO:0000256" key="5">
    <source>
        <dbReference type="ARBA" id="ARBA00022989"/>
    </source>
</evidence>
<sequence>MPLLLDLEPLRSNLDYRRLYAGFTLSNVGSQLAVVAIGLQVYELTGSTASVGLVGLFALVPLVVMGLYGGSLVDHFDRRVVGLAAQSVAFVVSLLCALQAWLGNTEVWVLYVLVAAWNAAFAVSSPARTSIYPRILRRDQLPAANALSVFAMNASMTVGPLLAGVLVDVGGFRTAYTVDAVITTAALWGLARLRSLPPEPAETPDGAGDAAATGTASGAARRAPGIRSVLDGFAFLATRPNVRMTFLADIAAMVLAQPRVLFPAAGALIFGGGATTVGALSAAAAVGGIGAMFFSGRLGSVRRQGLAILVSIVGWGAAIAGLGAAMLMAGDVLTRGQALWAGLVAMALAGAADSVSAVFRTTILQSATPDHLRGRLQGVFIVVVAGGPRLGDVIGGFVAEHVGEGRTAVLGGVACVVAIVVLARVQPGFTRYDARHPTP</sequence>
<evidence type="ECO:0000256" key="1">
    <source>
        <dbReference type="ARBA" id="ARBA00004429"/>
    </source>
</evidence>
<dbReference type="RefSeq" id="WP_035931516.1">
    <property type="nucleotide sequence ID" value="NZ_AVPL01000001.1"/>
</dbReference>
<organism evidence="10 11">
    <name type="scientific">Knoellia aerolata DSM 18566</name>
    <dbReference type="NCBI Taxonomy" id="1385519"/>
    <lineage>
        <taxon>Bacteria</taxon>
        <taxon>Bacillati</taxon>
        <taxon>Actinomycetota</taxon>
        <taxon>Actinomycetes</taxon>
        <taxon>Micrococcales</taxon>
        <taxon>Intrasporangiaceae</taxon>
        <taxon>Knoellia</taxon>
    </lineage>
</organism>
<dbReference type="GO" id="GO:0022857">
    <property type="term" value="F:transmembrane transporter activity"/>
    <property type="evidence" value="ECO:0007669"/>
    <property type="project" value="InterPro"/>
</dbReference>
<gene>
    <name evidence="10" type="ORF">N801_04855</name>
</gene>
<dbReference type="SUPFAM" id="SSF103473">
    <property type="entry name" value="MFS general substrate transporter"/>
    <property type="match status" value="1"/>
</dbReference>
<evidence type="ECO:0000259" key="9">
    <source>
        <dbReference type="PROSITE" id="PS50850"/>
    </source>
</evidence>
<keyword evidence="4 8" id="KW-0812">Transmembrane</keyword>
<feature type="domain" description="Major facilitator superfamily (MFS) profile" evidence="9">
    <location>
        <begin position="220"/>
        <end position="439"/>
    </location>
</feature>
<keyword evidence="3" id="KW-1003">Cell membrane</keyword>
<dbReference type="STRING" id="1385519.N801_04855"/>
<dbReference type="eggNOG" id="COG0477">
    <property type="taxonomic scope" value="Bacteria"/>
</dbReference>
<feature type="transmembrane region" description="Helical" evidence="8">
    <location>
        <begin position="276"/>
        <end position="294"/>
    </location>
</feature>
<keyword evidence="2" id="KW-0813">Transport</keyword>
<dbReference type="InterPro" id="IPR036259">
    <property type="entry name" value="MFS_trans_sf"/>
</dbReference>